<gene>
    <name evidence="13" type="primary">rsgA_2</name>
    <name evidence="10" type="synonym">rsgA</name>
    <name evidence="13" type="ORF">GCM10023333_34660</name>
</gene>
<keyword evidence="2 10" id="KW-0690">Ribosome biogenesis</keyword>
<evidence type="ECO:0000256" key="10">
    <source>
        <dbReference type="HAMAP-Rule" id="MF_01820"/>
    </source>
</evidence>
<dbReference type="InterPro" id="IPR004881">
    <property type="entry name" value="Ribosome_biogen_GTPase_RsgA"/>
</dbReference>
<comment type="function">
    <text evidence="10">One of several proteins that assist in the late maturation steps of the functional core of the 30S ribosomal subunit. Helps release RbfA from mature subunits. May play a role in the assembly of ribosomal proteins into the subunit. Circularly permuted GTPase that catalyzes slow GTP hydrolysis, GTPase activity is stimulated by the 30S ribosomal subunit.</text>
</comment>
<dbReference type="HAMAP" id="MF_01820">
    <property type="entry name" value="GTPase_RsgA"/>
    <property type="match status" value="1"/>
</dbReference>
<dbReference type="RefSeq" id="WP_345336729.1">
    <property type="nucleotide sequence ID" value="NZ_BAABJZ010000100.1"/>
</dbReference>
<dbReference type="Gene3D" id="1.10.40.50">
    <property type="entry name" value="Probable gtpase engc, domain 3"/>
    <property type="match status" value="1"/>
</dbReference>
<dbReference type="EC" id="3.6.1.-" evidence="10"/>
<evidence type="ECO:0000313" key="14">
    <source>
        <dbReference type="Proteomes" id="UP001499988"/>
    </source>
</evidence>
<evidence type="ECO:0000256" key="9">
    <source>
        <dbReference type="ARBA" id="ARBA00023134"/>
    </source>
</evidence>
<feature type="domain" description="EngC GTPase" evidence="11">
    <location>
        <begin position="116"/>
        <end position="263"/>
    </location>
</feature>
<protein>
    <recommendedName>
        <fullName evidence="10">Small ribosomal subunit biogenesis GTPase RsgA</fullName>
        <ecNumber evidence="10">3.6.1.-</ecNumber>
    </recommendedName>
</protein>
<reference evidence="14" key="1">
    <citation type="journal article" date="2019" name="Int. J. Syst. Evol. Microbiol.">
        <title>The Global Catalogue of Microorganisms (GCM) 10K type strain sequencing project: providing services to taxonomists for standard genome sequencing and annotation.</title>
        <authorList>
            <consortium name="The Broad Institute Genomics Platform"/>
            <consortium name="The Broad Institute Genome Sequencing Center for Infectious Disease"/>
            <person name="Wu L."/>
            <person name="Ma J."/>
        </authorList>
    </citation>
    <scope>NUCLEOTIDE SEQUENCE [LARGE SCALE GENOMIC DNA]</scope>
    <source>
        <strain evidence="14">JCM 18401</strain>
    </source>
</reference>
<comment type="subcellular location">
    <subcellularLocation>
        <location evidence="10">Cytoplasm</location>
    </subcellularLocation>
</comment>
<dbReference type="Pfam" id="PF03193">
    <property type="entry name" value="RsgA_GTPase"/>
    <property type="match status" value="1"/>
</dbReference>
<evidence type="ECO:0000256" key="4">
    <source>
        <dbReference type="ARBA" id="ARBA00022730"/>
    </source>
</evidence>
<dbReference type="CDD" id="cd01854">
    <property type="entry name" value="YjeQ_EngC"/>
    <property type="match status" value="1"/>
</dbReference>
<evidence type="ECO:0000256" key="6">
    <source>
        <dbReference type="ARBA" id="ARBA00022801"/>
    </source>
</evidence>
<evidence type="ECO:0000313" key="13">
    <source>
        <dbReference type="EMBL" id="GAA4898350.1"/>
    </source>
</evidence>
<keyword evidence="6 10" id="KW-0378">Hydrolase</keyword>
<keyword evidence="7 10" id="KW-0862">Zinc</keyword>
<feature type="binding site" evidence="10">
    <location>
        <position position="288"/>
    </location>
    <ligand>
        <name>Zn(2+)</name>
        <dbReference type="ChEBI" id="CHEBI:29105"/>
    </ligand>
</feature>
<dbReference type="PROSITE" id="PS50936">
    <property type="entry name" value="ENGC_GTPASE"/>
    <property type="match status" value="1"/>
</dbReference>
<dbReference type="EMBL" id="BAABJZ010000100">
    <property type="protein sequence ID" value="GAA4898350.1"/>
    <property type="molecule type" value="Genomic_DNA"/>
</dbReference>
<dbReference type="InterPro" id="IPR030378">
    <property type="entry name" value="G_CP_dom"/>
</dbReference>
<comment type="similarity">
    <text evidence="10">Belongs to the TRAFAC class YlqF/YawG GTPase family. RsgA subfamily.</text>
</comment>
<dbReference type="SUPFAM" id="SSF52540">
    <property type="entry name" value="P-loop containing nucleoside triphosphate hydrolases"/>
    <property type="match status" value="1"/>
</dbReference>
<dbReference type="Proteomes" id="UP001499988">
    <property type="component" value="Unassembled WGS sequence"/>
</dbReference>
<sequence>MCPDHSKITTDANNQPASKPMTLAQLGWRPFFGQQITLEQWDFPALRVVAQHRNRLELLGELGPVDLELTPNMPAITVGDWLQLSPEGRFEALLERQSLFRRKAAGSKVAEQLIAANVDTLFIVMSLNDDFNLSRVERYLSLANEADAEPVIVLTKADLCADPDAMKRQVQGLDPLLMVETINGLDAAQIDKLLPWCGSGQTVAFMGSSGVGKSTLVNTLLGGAVQETGGIREDDSKGRHTTTGRSLHPMAQGGLLLDTPGMRELQLADCDEGVNATFADITALAGQCRFGDCQHGNEPGCAVQAAIDSGELEPRRLTSFQKLMREQALNSATLAQKRAKDKAFQKHINATQSQARRFKKG</sequence>
<feature type="binding site" evidence="10">
    <location>
        <begin position="207"/>
        <end position="215"/>
    </location>
    <ligand>
        <name>GTP</name>
        <dbReference type="ChEBI" id="CHEBI:37565"/>
    </ligand>
</feature>
<evidence type="ECO:0000256" key="3">
    <source>
        <dbReference type="ARBA" id="ARBA00022723"/>
    </source>
</evidence>
<keyword evidence="1 10" id="KW-0963">Cytoplasm</keyword>
<comment type="subunit">
    <text evidence="10">Monomer. Associates with 30S ribosomal subunit, binds 16S rRNA.</text>
</comment>
<organism evidence="13 14">
    <name type="scientific">Ferrimonas pelagia</name>
    <dbReference type="NCBI Taxonomy" id="1177826"/>
    <lineage>
        <taxon>Bacteria</taxon>
        <taxon>Pseudomonadati</taxon>
        <taxon>Pseudomonadota</taxon>
        <taxon>Gammaproteobacteria</taxon>
        <taxon>Alteromonadales</taxon>
        <taxon>Ferrimonadaceae</taxon>
        <taxon>Ferrimonas</taxon>
    </lineage>
</organism>
<name>A0ABP9FKQ2_9GAMM</name>
<evidence type="ECO:0000256" key="1">
    <source>
        <dbReference type="ARBA" id="ARBA00022490"/>
    </source>
</evidence>
<evidence type="ECO:0000256" key="5">
    <source>
        <dbReference type="ARBA" id="ARBA00022741"/>
    </source>
</evidence>
<dbReference type="Gene3D" id="3.40.50.300">
    <property type="entry name" value="P-loop containing nucleotide triphosphate hydrolases"/>
    <property type="match status" value="1"/>
</dbReference>
<accession>A0ABP9FKQ2</accession>
<dbReference type="InterPro" id="IPR010914">
    <property type="entry name" value="RsgA_GTPase_dom"/>
</dbReference>
<evidence type="ECO:0000256" key="2">
    <source>
        <dbReference type="ARBA" id="ARBA00022517"/>
    </source>
</evidence>
<feature type="binding site" evidence="10">
    <location>
        <position position="301"/>
    </location>
    <ligand>
        <name>Zn(2+)</name>
        <dbReference type="ChEBI" id="CHEBI:29105"/>
    </ligand>
</feature>
<dbReference type="PANTHER" id="PTHR32120">
    <property type="entry name" value="SMALL RIBOSOMAL SUBUNIT BIOGENESIS GTPASE RSGA"/>
    <property type="match status" value="1"/>
</dbReference>
<evidence type="ECO:0000256" key="7">
    <source>
        <dbReference type="ARBA" id="ARBA00022833"/>
    </source>
</evidence>
<keyword evidence="9 10" id="KW-0342">GTP-binding</keyword>
<dbReference type="PROSITE" id="PS51721">
    <property type="entry name" value="G_CP"/>
    <property type="match status" value="1"/>
</dbReference>
<dbReference type="InterPro" id="IPR027417">
    <property type="entry name" value="P-loop_NTPase"/>
</dbReference>
<evidence type="ECO:0000259" key="12">
    <source>
        <dbReference type="PROSITE" id="PS51721"/>
    </source>
</evidence>
<dbReference type="PANTHER" id="PTHR32120:SF10">
    <property type="entry name" value="SMALL RIBOSOMAL SUBUNIT BIOGENESIS GTPASE RSGA"/>
    <property type="match status" value="1"/>
</dbReference>
<evidence type="ECO:0000256" key="8">
    <source>
        <dbReference type="ARBA" id="ARBA00022884"/>
    </source>
</evidence>
<keyword evidence="14" id="KW-1185">Reference proteome</keyword>
<feature type="binding site" evidence="10">
    <location>
        <begin position="155"/>
        <end position="158"/>
    </location>
    <ligand>
        <name>GTP</name>
        <dbReference type="ChEBI" id="CHEBI:37565"/>
    </ligand>
</feature>
<feature type="domain" description="CP-type G" evidence="12">
    <location>
        <begin position="110"/>
        <end position="265"/>
    </location>
</feature>
<dbReference type="NCBIfam" id="TIGR00157">
    <property type="entry name" value="ribosome small subunit-dependent GTPase A"/>
    <property type="match status" value="1"/>
</dbReference>
<evidence type="ECO:0000259" key="11">
    <source>
        <dbReference type="PROSITE" id="PS50936"/>
    </source>
</evidence>
<proteinExistence type="inferred from homology"/>
<keyword evidence="5 10" id="KW-0547">Nucleotide-binding</keyword>
<feature type="binding site" evidence="10">
    <location>
        <position position="293"/>
    </location>
    <ligand>
        <name>Zn(2+)</name>
        <dbReference type="ChEBI" id="CHEBI:29105"/>
    </ligand>
</feature>
<keyword evidence="8 10" id="KW-0694">RNA-binding</keyword>
<keyword evidence="3 10" id="KW-0479">Metal-binding</keyword>
<comment type="caution">
    <text evidence="13">The sequence shown here is derived from an EMBL/GenBank/DDBJ whole genome shotgun (WGS) entry which is preliminary data.</text>
</comment>
<comment type="cofactor">
    <cofactor evidence="10">
        <name>Zn(2+)</name>
        <dbReference type="ChEBI" id="CHEBI:29105"/>
    </cofactor>
    <text evidence="10">Binds 1 zinc ion per subunit.</text>
</comment>
<keyword evidence="4 10" id="KW-0699">rRNA-binding</keyword>
<feature type="binding site" evidence="10">
    <location>
        <position position="295"/>
    </location>
    <ligand>
        <name>Zn(2+)</name>
        <dbReference type="ChEBI" id="CHEBI:29105"/>
    </ligand>
</feature>